<accession>A0ACD4CAH3</accession>
<protein>
    <submittedName>
        <fullName evidence="1">Uncharacterized protein</fullName>
    </submittedName>
</protein>
<organism evidence="1 2">
    <name type="scientific">Rossellomorea vietnamensis</name>
    <dbReference type="NCBI Taxonomy" id="218284"/>
    <lineage>
        <taxon>Bacteria</taxon>
        <taxon>Bacillati</taxon>
        <taxon>Bacillota</taxon>
        <taxon>Bacilli</taxon>
        <taxon>Bacillales</taxon>
        <taxon>Bacillaceae</taxon>
        <taxon>Rossellomorea</taxon>
    </lineage>
</organism>
<keyword evidence="2" id="KW-1185">Reference proteome</keyword>
<reference evidence="1" key="1">
    <citation type="submission" date="2022-09" db="EMBL/GenBank/DDBJ databases">
        <title>Complete genome sequence of Rossellomorea vietnamensis strain RL-WG62, a newly isolated PGPR with the potential for plant salinity stress alleviation.</title>
        <authorList>
            <person name="Ren L."/>
            <person name="Wang G."/>
            <person name="Hu H."/>
        </authorList>
    </citation>
    <scope>NUCLEOTIDE SEQUENCE</scope>
    <source>
        <strain evidence="1">RL-WG62</strain>
    </source>
</reference>
<evidence type="ECO:0000313" key="2">
    <source>
        <dbReference type="Proteomes" id="UP001064027"/>
    </source>
</evidence>
<gene>
    <name evidence="1" type="ORF">N5C46_04325</name>
</gene>
<dbReference type="Proteomes" id="UP001064027">
    <property type="component" value="Chromosome"/>
</dbReference>
<dbReference type="EMBL" id="CP104558">
    <property type="protein sequence ID" value="UXH45296.1"/>
    <property type="molecule type" value="Genomic_DNA"/>
</dbReference>
<sequence>MRDLPVDKELTVAPGNMQTTDEFIHWVLSVLSSNHLTEEQLVKWWGEEIQFAIPHTEEE</sequence>
<evidence type="ECO:0000313" key="1">
    <source>
        <dbReference type="EMBL" id="UXH45296.1"/>
    </source>
</evidence>
<name>A0ACD4CAH3_9BACI</name>
<proteinExistence type="predicted"/>